<dbReference type="GO" id="GO:0003841">
    <property type="term" value="F:1-acylglycerol-3-phosphate O-acyltransferase activity"/>
    <property type="evidence" value="ECO:0007669"/>
    <property type="project" value="TreeGrafter"/>
</dbReference>
<dbReference type="STRING" id="260086.SAMN05216207_101125"/>
<dbReference type="PANTHER" id="PTHR10434">
    <property type="entry name" value="1-ACYL-SN-GLYCEROL-3-PHOSPHATE ACYLTRANSFERASE"/>
    <property type="match status" value="1"/>
</dbReference>
<dbReference type="Pfam" id="PF01553">
    <property type="entry name" value="Acyltransferase"/>
    <property type="match status" value="1"/>
</dbReference>
<dbReference type="SMART" id="SM00563">
    <property type="entry name" value="PlsC"/>
    <property type="match status" value="1"/>
</dbReference>
<dbReference type="InterPro" id="IPR002123">
    <property type="entry name" value="Plipid/glycerol_acylTrfase"/>
</dbReference>
<feature type="domain" description="Phospholipid/glycerol acyltransferase" evidence="4">
    <location>
        <begin position="51"/>
        <end position="161"/>
    </location>
</feature>
<proteinExistence type="predicted"/>
<sequence length="230" mass="24964">MSTLRADAGGLPHGSLGWLHDLARRLGTWIYRPFLRVRLHHPERIPPDGPVVLVANHSAFVDGPLLFGMFGRRVVFLVKAEMFAGPLTFLLPALGQIPVRRDVVDRRPLTAALGVLRDGGMVGVFPEGTRGTGDVAAVRRGAAWLARAGAAPLLPVAVRGTRRPDGARRRFRPRVDVLVGEPLPPPSAPGRDGLTAATEDVAAALRTLVRELETPREGQQSGRYDRPERE</sequence>
<keyword evidence="2 5" id="KW-0012">Acyltransferase</keyword>
<dbReference type="GO" id="GO:0006654">
    <property type="term" value="P:phosphatidic acid biosynthetic process"/>
    <property type="evidence" value="ECO:0007669"/>
    <property type="project" value="TreeGrafter"/>
</dbReference>
<evidence type="ECO:0000256" key="3">
    <source>
        <dbReference type="SAM" id="MobiDB-lite"/>
    </source>
</evidence>
<evidence type="ECO:0000256" key="1">
    <source>
        <dbReference type="ARBA" id="ARBA00022679"/>
    </source>
</evidence>
<gene>
    <name evidence="5" type="ORF">SAMN05216207_101125</name>
</gene>
<name>A0A1I4XGX7_PSUAM</name>
<reference evidence="5 6" key="1">
    <citation type="submission" date="2016-10" db="EMBL/GenBank/DDBJ databases">
        <authorList>
            <person name="de Groot N.N."/>
        </authorList>
    </citation>
    <scope>NUCLEOTIDE SEQUENCE [LARGE SCALE GENOMIC DNA]</scope>
    <source>
        <strain evidence="5 6">CGMCC 4.1877</strain>
    </source>
</reference>
<keyword evidence="6" id="KW-1185">Reference proteome</keyword>
<feature type="region of interest" description="Disordered" evidence="3">
    <location>
        <begin position="209"/>
        <end position="230"/>
    </location>
</feature>
<dbReference type="AlphaFoldDB" id="A0A1I4XGX7"/>
<dbReference type="SUPFAM" id="SSF69593">
    <property type="entry name" value="Glycerol-3-phosphate (1)-acyltransferase"/>
    <property type="match status" value="1"/>
</dbReference>
<protein>
    <submittedName>
        <fullName evidence="5">1-acyl-sn-glycerol-3-phosphate acyltransferase</fullName>
    </submittedName>
</protein>
<dbReference type="OrthoDB" id="9808424at2"/>
<evidence type="ECO:0000259" key="4">
    <source>
        <dbReference type="SMART" id="SM00563"/>
    </source>
</evidence>
<evidence type="ECO:0000313" key="6">
    <source>
        <dbReference type="Proteomes" id="UP000199614"/>
    </source>
</evidence>
<accession>A0A1I4XGX7</accession>
<dbReference type="PANTHER" id="PTHR10434:SF11">
    <property type="entry name" value="1-ACYL-SN-GLYCEROL-3-PHOSPHATE ACYLTRANSFERASE"/>
    <property type="match status" value="1"/>
</dbReference>
<dbReference type="RefSeq" id="WP_093341912.1">
    <property type="nucleotide sequence ID" value="NZ_FOUY01000011.1"/>
</dbReference>
<dbReference type="Proteomes" id="UP000199614">
    <property type="component" value="Unassembled WGS sequence"/>
</dbReference>
<dbReference type="EMBL" id="FOUY01000011">
    <property type="protein sequence ID" value="SFN24540.1"/>
    <property type="molecule type" value="Genomic_DNA"/>
</dbReference>
<evidence type="ECO:0000256" key="2">
    <source>
        <dbReference type="ARBA" id="ARBA00023315"/>
    </source>
</evidence>
<organism evidence="5 6">
    <name type="scientific">Pseudonocardia ammonioxydans</name>
    <dbReference type="NCBI Taxonomy" id="260086"/>
    <lineage>
        <taxon>Bacteria</taxon>
        <taxon>Bacillati</taxon>
        <taxon>Actinomycetota</taxon>
        <taxon>Actinomycetes</taxon>
        <taxon>Pseudonocardiales</taxon>
        <taxon>Pseudonocardiaceae</taxon>
        <taxon>Pseudonocardia</taxon>
    </lineage>
</organism>
<evidence type="ECO:0000313" key="5">
    <source>
        <dbReference type="EMBL" id="SFN24540.1"/>
    </source>
</evidence>
<keyword evidence="1 5" id="KW-0808">Transferase</keyword>
<dbReference type="CDD" id="cd07989">
    <property type="entry name" value="LPLAT_AGPAT-like"/>
    <property type="match status" value="1"/>
</dbReference>